<protein>
    <submittedName>
        <fullName evidence="3">Uncharacterized protein</fullName>
    </submittedName>
</protein>
<accession>A0A8J8T5P2</accession>
<keyword evidence="4" id="KW-1185">Reference proteome</keyword>
<dbReference type="Proteomes" id="UP000785679">
    <property type="component" value="Unassembled WGS sequence"/>
</dbReference>
<evidence type="ECO:0000256" key="1">
    <source>
        <dbReference type="SAM" id="Coils"/>
    </source>
</evidence>
<feature type="compositionally biased region" description="Polar residues" evidence="2">
    <location>
        <begin position="409"/>
        <end position="418"/>
    </location>
</feature>
<feature type="coiled-coil region" evidence="1">
    <location>
        <begin position="559"/>
        <end position="600"/>
    </location>
</feature>
<keyword evidence="1" id="KW-0175">Coiled coil</keyword>
<dbReference type="OrthoDB" id="10648835at2759"/>
<dbReference type="EMBL" id="RRYP01005117">
    <property type="protein sequence ID" value="TNV82308.1"/>
    <property type="molecule type" value="Genomic_DNA"/>
</dbReference>
<organism evidence="3 4">
    <name type="scientific">Halteria grandinella</name>
    <dbReference type="NCBI Taxonomy" id="5974"/>
    <lineage>
        <taxon>Eukaryota</taxon>
        <taxon>Sar</taxon>
        <taxon>Alveolata</taxon>
        <taxon>Ciliophora</taxon>
        <taxon>Intramacronucleata</taxon>
        <taxon>Spirotrichea</taxon>
        <taxon>Stichotrichia</taxon>
        <taxon>Sporadotrichida</taxon>
        <taxon>Halteriidae</taxon>
        <taxon>Halteria</taxon>
    </lineage>
</organism>
<feature type="compositionally biased region" description="Polar residues" evidence="2">
    <location>
        <begin position="431"/>
        <end position="453"/>
    </location>
</feature>
<reference evidence="3" key="1">
    <citation type="submission" date="2019-06" db="EMBL/GenBank/DDBJ databases">
        <authorList>
            <person name="Zheng W."/>
        </authorList>
    </citation>
    <scope>NUCLEOTIDE SEQUENCE</scope>
    <source>
        <strain evidence="3">QDHG01</strain>
    </source>
</reference>
<gene>
    <name evidence="3" type="ORF">FGO68_gene4161</name>
</gene>
<evidence type="ECO:0000256" key="2">
    <source>
        <dbReference type="SAM" id="MobiDB-lite"/>
    </source>
</evidence>
<name>A0A8J8T5P2_HALGN</name>
<evidence type="ECO:0000313" key="4">
    <source>
        <dbReference type="Proteomes" id="UP000785679"/>
    </source>
</evidence>
<sequence>MKSKIYKEAEHYVHSGLALAAEPPFFPAEILYSPAATIFTDWTGFSLTISSFCMILNALMPLMTLPNTTYLVSKKLRGALVVTQNWHSLEWAQLLRLHMPTRPTSVCLMWKLSSANSPSKSDAPPFWTPFLWMSPPCTYMPLTTLWNSVPTQLTFSPLALLCSPMHSFIKLLHVLGAHSANSSITTFCTAPLMLTSRQAQLRPGVFSIICFWASVARFLQIRFAESEQRNSLRAHSRKVSPSPMQILSLQKTMGLLDLWLKKGPFFSICSLWRYSSHWVSKNWLTVSFTSLGCSLSMCCSEARHLWKIGSLILPASTKSQWEVASILILFLNQLSNLNYELLTITYPLKAQQVVSHSRTPAVSRQEAIPQKLYFDEQRFDLDEYEQRLQRFEDYLKRREDESTFKIQLDLNSSTSSAQEKVPERPLPYPPQQNNVHQEISDDQLSLGVSQPQIRSHKEKSEGSSQQRLNEQLTEVFKTYCDKFRPLDGQGYSKVHLRKIRDIAAKKWQAPMYKANFMIFGGVPNTASGNEPALGNQSPIPQQVNTQEKVGSLVTLAKSINYLQKKKQEFEQRQSKIEADLEKFNAELLTLQEEIETYEYQSYQEIIEEIQSIKQSNEYVQEAGKDPYHYLRLQITEMESRAPKLKRYEKLQEITKRLEDEQGENAKFYKATCEDLVRMKMREKHMLNQSIDSFGLVTPGAKEQDYSYQESEGFEFEKFVFNKDER</sequence>
<dbReference type="AlphaFoldDB" id="A0A8J8T5P2"/>
<proteinExistence type="predicted"/>
<evidence type="ECO:0000313" key="3">
    <source>
        <dbReference type="EMBL" id="TNV82308.1"/>
    </source>
</evidence>
<feature type="region of interest" description="Disordered" evidence="2">
    <location>
        <begin position="408"/>
        <end position="467"/>
    </location>
</feature>
<comment type="caution">
    <text evidence="3">The sequence shown here is derived from an EMBL/GenBank/DDBJ whole genome shotgun (WGS) entry which is preliminary data.</text>
</comment>